<organism evidence="2 3">
    <name type="scientific">Streptomyces viridochromogenes</name>
    <dbReference type="NCBI Taxonomy" id="1938"/>
    <lineage>
        <taxon>Bacteria</taxon>
        <taxon>Bacillati</taxon>
        <taxon>Actinomycetota</taxon>
        <taxon>Actinomycetes</taxon>
        <taxon>Kitasatosporales</taxon>
        <taxon>Streptomycetaceae</taxon>
        <taxon>Streptomyces</taxon>
    </lineage>
</organism>
<dbReference type="InterPro" id="IPR013815">
    <property type="entry name" value="ATP_grasp_subdomain_1"/>
</dbReference>
<dbReference type="Pfam" id="PF01326">
    <property type="entry name" value="PPDK_N"/>
    <property type="match status" value="1"/>
</dbReference>
<dbReference type="PANTHER" id="PTHR47453">
    <property type="entry name" value="PHOSPHOGLUCAN, WATER DIKINASE, CHLOROPLASTIC"/>
    <property type="match status" value="1"/>
</dbReference>
<dbReference type="PANTHER" id="PTHR47453:SF1">
    <property type="entry name" value="PHOSPHOGLUCAN, WATER DIKINASE, CHLOROPLASTIC"/>
    <property type="match status" value="1"/>
</dbReference>
<sequence length="673" mass="72887">MPPVPRQGVDGEGLLDLDLFAELAGTLAGQPYVKVVVDRELDGWHILDHAEHTFHAHYIADRILGMDRKTLYNGIDTFNHSVYEDPDRRFLLGVLSLHHLQPDGDDDTSQPFMVLETVEVDTMGAALLAEFHGTVRARLDPRLPLLLKPANHIQEAAVDEMPEGQRLPCIAAHELYGTAEFTALNPGEAHGRLRHFVHAEDYRLAQERGDIAWYDILALPVVPDDIPRVAGLISTRPTTPLSHTNVLAAGWGIPNAVVRELTAHLSPVDGDLDGTWVRYAVTADGIVLEPAEKPVGLDALTHPERRVRTVAVGTPRTESLPVLPLSGLLADDRHAYGTKAANLGELLHVLRCGSPDLSGFYAVPRPPRPDLLGRLAERLDAPRDATAGQLAEHAALFLRDTLSVPEGIAIPFAVQQEFLAAAPAVQQRIGMLKMALKLGSEDETDALCAELQDLVRATALPDRVLDEVMAQLVRHVPDAGSLVVRSSSNAEDLPGFSAAGLYESVAHVTGPRHLAAAVKQVWASLFTARAVRLRHQAGIPLEDTYMGVIVQRRQTAAYGGVMVTCDPTRRDDFRTVSVNCAAGSAEAVVAGAAPPIQYLFNTVEGGGRTLSLGDAAEDLPTPARERLAQLAFAGRLLQGHFGGPPEYATPLDIEWLLDPEGRLRVVQVRPYAV</sequence>
<dbReference type="Proteomes" id="UP000037023">
    <property type="component" value="Unassembled WGS sequence"/>
</dbReference>
<accession>A0A0L8J9I4</accession>
<evidence type="ECO:0000313" key="3">
    <source>
        <dbReference type="Proteomes" id="UP000037023"/>
    </source>
</evidence>
<gene>
    <name evidence="2" type="ORF">ADK34_35605</name>
</gene>
<name>A0A0L8J9I4_STRVR</name>
<dbReference type="InterPro" id="IPR002192">
    <property type="entry name" value="PPDK_AMP/ATP-bd"/>
</dbReference>
<comment type="caution">
    <text evidence="2">The sequence shown here is derived from an EMBL/GenBank/DDBJ whole genome shotgun (WGS) entry which is preliminary data.</text>
</comment>
<feature type="domain" description="Pyruvate phosphate dikinase AMP/ATP-binding" evidence="1">
    <location>
        <begin position="399"/>
        <end position="671"/>
    </location>
</feature>
<evidence type="ECO:0000313" key="2">
    <source>
        <dbReference type="EMBL" id="KOG10286.1"/>
    </source>
</evidence>
<keyword evidence="2" id="KW-0670">Pyruvate</keyword>
<evidence type="ECO:0000259" key="1">
    <source>
        <dbReference type="Pfam" id="PF01326"/>
    </source>
</evidence>
<reference evidence="2 3" key="1">
    <citation type="submission" date="2015-06" db="EMBL/GenBank/DDBJ databases">
        <authorList>
            <person name="Hoefler B.C."/>
            <person name="Straight P.D."/>
        </authorList>
    </citation>
    <scope>NUCLEOTIDE SEQUENCE [LARGE SCALE GENOMIC DNA]</scope>
    <source>
        <strain evidence="2 3">NRRL 3427</strain>
    </source>
</reference>
<dbReference type="AlphaFoldDB" id="A0A0L8J9I4"/>
<dbReference type="Gene3D" id="3.30.470.20">
    <property type="entry name" value="ATP-grasp fold, B domain"/>
    <property type="match status" value="1"/>
</dbReference>
<dbReference type="EMBL" id="LGUP01000394">
    <property type="protein sequence ID" value="KOG10286.1"/>
    <property type="molecule type" value="Genomic_DNA"/>
</dbReference>
<dbReference type="PATRIC" id="fig|1938.6.peg.7686"/>
<dbReference type="SUPFAM" id="SSF56059">
    <property type="entry name" value="Glutathione synthetase ATP-binding domain-like"/>
    <property type="match status" value="1"/>
</dbReference>
<dbReference type="GO" id="GO:0005524">
    <property type="term" value="F:ATP binding"/>
    <property type="evidence" value="ECO:0007669"/>
    <property type="project" value="InterPro"/>
</dbReference>
<protein>
    <submittedName>
        <fullName evidence="2">Phosphoenolpyruvate synthase</fullName>
    </submittedName>
</protein>
<proteinExistence type="predicted"/>
<dbReference type="Gene3D" id="3.30.1490.20">
    <property type="entry name" value="ATP-grasp fold, A domain"/>
    <property type="match status" value="1"/>
</dbReference>
<dbReference type="GO" id="GO:0016301">
    <property type="term" value="F:kinase activity"/>
    <property type="evidence" value="ECO:0007669"/>
    <property type="project" value="InterPro"/>
</dbReference>